<evidence type="ECO:0000313" key="2">
    <source>
        <dbReference type="Proteomes" id="UP001240150"/>
    </source>
</evidence>
<sequence length="167" mass="17633">MMTKIRIGWLAAATAAVLAAGAGIYFFTTLGSGEDDFPAAVRTDLAITARDTVERIAVPNLGPAGEQRACSVWVVGADPPTLTAAAQARAVYVWAMCAYGGDVPSSSLLPVAVHLTDPPTAEAPGDGALYGPEIERIFPERLRDAILDDNHAATLQPEMNDRVRERS</sequence>
<reference evidence="1 2" key="1">
    <citation type="submission" date="2023-06" db="EMBL/GenBank/DDBJ databases">
        <authorList>
            <person name="Yushchuk O."/>
            <person name="Binda E."/>
            <person name="Ruckert-Reed C."/>
            <person name="Fedorenko V."/>
            <person name="Kalinowski J."/>
            <person name="Marinelli F."/>
        </authorList>
    </citation>
    <scope>NUCLEOTIDE SEQUENCE [LARGE SCALE GENOMIC DNA]</scope>
    <source>
        <strain evidence="1 2">NRRL 3884</strain>
    </source>
</reference>
<evidence type="ECO:0008006" key="3">
    <source>
        <dbReference type="Google" id="ProtNLM"/>
    </source>
</evidence>
<accession>A0ABY8W5Z2</accession>
<proteinExistence type="predicted"/>
<dbReference type="RefSeq" id="WP_284914459.1">
    <property type="nucleotide sequence ID" value="NZ_CP126980.1"/>
</dbReference>
<dbReference type="EMBL" id="CP126980">
    <property type="protein sequence ID" value="WIM93251.1"/>
    <property type="molecule type" value="Genomic_DNA"/>
</dbReference>
<evidence type="ECO:0000313" key="1">
    <source>
        <dbReference type="EMBL" id="WIM93251.1"/>
    </source>
</evidence>
<name>A0ABY8W5Z2_9ACTN</name>
<gene>
    <name evidence="1" type="ORF">ACTOB_005224</name>
</gene>
<keyword evidence="2" id="KW-1185">Reference proteome</keyword>
<organism evidence="1 2">
    <name type="scientific">Actinoplanes oblitus</name>
    <dbReference type="NCBI Taxonomy" id="3040509"/>
    <lineage>
        <taxon>Bacteria</taxon>
        <taxon>Bacillati</taxon>
        <taxon>Actinomycetota</taxon>
        <taxon>Actinomycetes</taxon>
        <taxon>Micromonosporales</taxon>
        <taxon>Micromonosporaceae</taxon>
        <taxon>Actinoplanes</taxon>
    </lineage>
</organism>
<dbReference type="Proteomes" id="UP001240150">
    <property type="component" value="Chromosome"/>
</dbReference>
<protein>
    <recommendedName>
        <fullName evidence="3">DUF3515 domain-containing protein</fullName>
    </recommendedName>
</protein>